<dbReference type="AlphaFoldDB" id="A0A9Q2RZF1"/>
<dbReference type="RefSeq" id="WP_085629025.1">
    <property type="nucleotide sequence ID" value="NZ_JAFBWU010000004.1"/>
</dbReference>
<evidence type="ECO:0000313" key="2">
    <source>
        <dbReference type="EMBL" id="MBM2416868.1"/>
    </source>
</evidence>
<accession>A0A9Q2RZF1</accession>
<dbReference type="Pfam" id="PF05488">
    <property type="entry name" value="PAAR_motif"/>
    <property type="match status" value="1"/>
</dbReference>
<dbReference type="Proteomes" id="UP000755667">
    <property type="component" value="Unassembled WGS sequence"/>
</dbReference>
<sequence>MPGPPQARIFDLHMCFTPAPPPAPPIPVPVPIPIIPPGCPTVLVGKLPAARMFDMCNIPFPHPIIKGSMSVIIGKMPAARIGDSVACGGAIVKGEFTVLVGG</sequence>
<name>A0A9Q2RZF1_9RHOB</name>
<proteinExistence type="predicted"/>
<evidence type="ECO:0000313" key="3">
    <source>
        <dbReference type="Proteomes" id="UP000755667"/>
    </source>
</evidence>
<dbReference type="EMBL" id="JAFBXE010000004">
    <property type="protein sequence ID" value="MBM2412200.1"/>
    <property type="molecule type" value="Genomic_DNA"/>
</dbReference>
<dbReference type="GeneID" id="62640755"/>
<gene>
    <name evidence="1" type="ORF">JQX41_07805</name>
    <name evidence="2" type="ORF">JQX48_07810</name>
</gene>
<comment type="caution">
    <text evidence="1">The sequence shown here is derived from an EMBL/GenBank/DDBJ whole genome shotgun (WGS) entry which is preliminary data.</text>
</comment>
<dbReference type="OrthoDB" id="197187at2"/>
<dbReference type="Gene3D" id="2.60.200.60">
    <property type="match status" value="2"/>
</dbReference>
<organism evidence="1 3">
    <name type="scientific">Marivita cryptomonadis</name>
    <dbReference type="NCBI Taxonomy" id="505252"/>
    <lineage>
        <taxon>Bacteria</taxon>
        <taxon>Pseudomonadati</taxon>
        <taxon>Pseudomonadota</taxon>
        <taxon>Alphaproteobacteria</taxon>
        <taxon>Rhodobacterales</taxon>
        <taxon>Roseobacteraceae</taxon>
        <taxon>Marivita</taxon>
    </lineage>
</organism>
<keyword evidence="4" id="KW-1185">Reference proteome</keyword>
<evidence type="ECO:0000313" key="1">
    <source>
        <dbReference type="EMBL" id="MBM2412200.1"/>
    </source>
</evidence>
<reference evidence="1 4" key="1">
    <citation type="submission" date="2021-01" db="EMBL/GenBank/DDBJ databases">
        <title>Diatom-associated Roseobacters Show Island Model of Population Structure.</title>
        <authorList>
            <person name="Qu L."/>
            <person name="Feng X."/>
            <person name="Chen Y."/>
            <person name="Li L."/>
            <person name="Wang X."/>
            <person name="Hu Z."/>
            <person name="Wang H."/>
            <person name="Luo H."/>
        </authorList>
    </citation>
    <scope>NUCLEOTIDE SEQUENCE</scope>
    <source>
        <strain evidence="2 4">CC28-63</strain>
        <strain evidence="1">CC28-69</strain>
    </source>
</reference>
<evidence type="ECO:0000313" key="4">
    <source>
        <dbReference type="Proteomes" id="UP000809440"/>
    </source>
</evidence>
<dbReference type="InterPro" id="IPR008727">
    <property type="entry name" value="PAAR_motif"/>
</dbReference>
<protein>
    <submittedName>
        <fullName evidence="1">PAAR domain-containing protein</fullName>
    </submittedName>
</protein>
<dbReference type="Proteomes" id="UP000809440">
    <property type="component" value="Unassembled WGS sequence"/>
</dbReference>
<dbReference type="EMBL" id="JAFBXF010000004">
    <property type="protein sequence ID" value="MBM2416868.1"/>
    <property type="molecule type" value="Genomic_DNA"/>
</dbReference>